<evidence type="ECO:0000313" key="1">
    <source>
        <dbReference type="Proteomes" id="UP000887578"/>
    </source>
</evidence>
<proteinExistence type="predicted"/>
<dbReference type="Proteomes" id="UP000887578">
    <property type="component" value="Unplaced"/>
</dbReference>
<organism evidence="1 2">
    <name type="scientific">Panagrolaimus davidi</name>
    <dbReference type="NCBI Taxonomy" id="227884"/>
    <lineage>
        <taxon>Eukaryota</taxon>
        <taxon>Metazoa</taxon>
        <taxon>Ecdysozoa</taxon>
        <taxon>Nematoda</taxon>
        <taxon>Chromadorea</taxon>
        <taxon>Rhabditida</taxon>
        <taxon>Tylenchina</taxon>
        <taxon>Panagrolaimomorpha</taxon>
        <taxon>Panagrolaimoidea</taxon>
        <taxon>Panagrolaimidae</taxon>
        <taxon>Panagrolaimus</taxon>
    </lineage>
</organism>
<reference evidence="2" key="1">
    <citation type="submission" date="2022-11" db="UniProtKB">
        <authorList>
            <consortium name="WormBaseParasite"/>
        </authorList>
    </citation>
    <scope>IDENTIFICATION</scope>
</reference>
<dbReference type="WBParaSite" id="PDA_v2.g24243.t1">
    <property type="protein sequence ID" value="PDA_v2.g24243.t1"/>
    <property type="gene ID" value="PDA_v2.g24243"/>
</dbReference>
<protein>
    <submittedName>
        <fullName evidence="2">DUF4297 domain-containing protein</fullName>
    </submittedName>
</protein>
<accession>A0A914Q0M0</accession>
<name>A0A914Q0M0_9BILA</name>
<sequence length="407" mass="47618">MGEFEEKQIDIKKQYSGTTYQIKVLLLLLCRGKKIKSYDDFYLKTEVKDAEKFDDALFYYKKKGEEIYNVRYCQVKNSESKNAELKYNDFVSDYDKAVANIKKYFISYRKIKMRTVNKNVEDFTLCTSYKLPLELKKNEKADGDAILTFIEDGASDELFGNIPNQLKKYKIAKISSELNNSLLKTTNLDLLAEELIEAVLKCKKQESSTVILECGNMGNNASQEIQTDIVEKLAKKISEYIFETKPLTNEIFGQNEFLNNVFKIADTSLENSIKFTGDFVQNKNLTKTAEQFRKYFLESYTILELKNLKLKLVQSFKVDNKFETLINNDDDIENEMEQFFEEFSIQTMPHHDELMDIIKKEIGEEFNLLEDKWVTKSLLEKVEEWFKKSEEIPFDKSNFDIIFLSAT</sequence>
<evidence type="ECO:0000313" key="2">
    <source>
        <dbReference type="WBParaSite" id="PDA_v2.g24243.t1"/>
    </source>
</evidence>
<keyword evidence="1" id="KW-1185">Reference proteome</keyword>
<dbReference type="AlphaFoldDB" id="A0A914Q0M0"/>